<dbReference type="Gene3D" id="3.40.1620.10">
    <property type="entry name" value="YefM-like domain"/>
    <property type="match status" value="1"/>
</dbReference>
<evidence type="ECO:0000313" key="3">
    <source>
        <dbReference type="EMBL" id="GEK91232.1"/>
    </source>
</evidence>
<dbReference type="RefSeq" id="WP_146924065.1">
    <property type="nucleotide sequence ID" value="NZ_BJUY01000007.1"/>
</dbReference>
<gene>
    <name evidence="3" type="ORF">AKA01nite_08540</name>
</gene>
<dbReference type="AlphaFoldDB" id="A0A511AU44"/>
<evidence type="ECO:0000256" key="2">
    <source>
        <dbReference type="RuleBase" id="RU362080"/>
    </source>
</evidence>
<dbReference type="Proteomes" id="UP000321662">
    <property type="component" value="Unassembled WGS sequence"/>
</dbReference>
<evidence type="ECO:0000313" key="4">
    <source>
        <dbReference type="Proteomes" id="UP000321662"/>
    </source>
</evidence>
<keyword evidence="4" id="KW-1185">Reference proteome</keyword>
<dbReference type="NCBIfam" id="TIGR01552">
    <property type="entry name" value="phd_fam"/>
    <property type="match status" value="1"/>
</dbReference>
<dbReference type="SUPFAM" id="SSF143120">
    <property type="entry name" value="YefM-like"/>
    <property type="match status" value="1"/>
</dbReference>
<dbReference type="PANTHER" id="PTHR33713">
    <property type="entry name" value="ANTITOXIN YAFN-RELATED"/>
    <property type="match status" value="1"/>
</dbReference>
<comment type="function">
    <text evidence="2">Antitoxin component of a type II toxin-antitoxin (TA) system.</text>
</comment>
<dbReference type="OrthoDB" id="2427986at2"/>
<proteinExistence type="inferred from homology"/>
<name>A0A511AU44_9LACT</name>
<organism evidence="3 4">
    <name type="scientific">Alkalibacterium kapii</name>
    <dbReference type="NCBI Taxonomy" id="426704"/>
    <lineage>
        <taxon>Bacteria</taxon>
        <taxon>Bacillati</taxon>
        <taxon>Bacillota</taxon>
        <taxon>Bacilli</taxon>
        <taxon>Lactobacillales</taxon>
        <taxon>Carnobacteriaceae</taxon>
        <taxon>Alkalibacterium</taxon>
    </lineage>
</organism>
<dbReference type="EMBL" id="BJUY01000007">
    <property type="protein sequence ID" value="GEK91232.1"/>
    <property type="molecule type" value="Genomic_DNA"/>
</dbReference>
<dbReference type="Pfam" id="PF02604">
    <property type="entry name" value="PhdYeFM_antitox"/>
    <property type="match status" value="1"/>
</dbReference>
<dbReference type="InterPro" id="IPR051405">
    <property type="entry name" value="phD/YefM_antitoxin"/>
</dbReference>
<dbReference type="InterPro" id="IPR036165">
    <property type="entry name" value="YefM-like_sf"/>
</dbReference>
<protein>
    <recommendedName>
        <fullName evidence="2">Antitoxin</fullName>
    </recommendedName>
</protein>
<comment type="caution">
    <text evidence="3">The sequence shown here is derived from an EMBL/GenBank/DDBJ whole genome shotgun (WGS) entry which is preliminary data.</text>
</comment>
<reference evidence="3 4" key="1">
    <citation type="submission" date="2019-07" db="EMBL/GenBank/DDBJ databases">
        <title>Whole genome shotgun sequence of Alkalibacterium kapii NBRC 103247.</title>
        <authorList>
            <person name="Hosoyama A."/>
            <person name="Uohara A."/>
            <person name="Ohji S."/>
            <person name="Ichikawa N."/>
        </authorList>
    </citation>
    <scope>NUCLEOTIDE SEQUENCE [LARGE SCALE GENOMIC DNA]</scope>
    <source>
        <strain evidence="3 4">NBRC 103247</strain>
    </source>
</reference>
<comment type="similarity">
    <text evidence="1 2">Belongs to the phD/YefM antitoxin family.</text>
</comment>
<sequence>MSKTTFNPSNARKNFYHLLKDVNTNHKEIQIISEVKENNAVLISLDDWQSIQETLMLEQTGVLDEVRKRVKDDSGFTEIDDIDWDNL</sequence>
<dbReference type="PANTHER" id="PTHR33713:SF6">
    <property type="entry name" value="ANTITOXIN YEFM"/>
    <property type="match status" value="1"/>
</dbReference>
<dbReference type="InterPro" id="IPR006442">
    <property type="entry name" value="Antitoxin_Phd/YefM"/>
</dbReference>
<evidence type="ECO:0000256" key="1">
    <source>
        <dbReference type="ARBA" id="ARBA00009981"/>
    </source>
</evidence>
<accession>A0A511AU44</accession>